<accession>A0A6G0YVC1</accession>
<evidence type="ECO:0000313" key="2">
    <source>
        <dbReference type="Proteomes" id="UP000478052"/>
    </source>
</evidence>
<keyword evidence="2" id="KW-1185">Reference proteome</keyword>
<dbReference type="AlphaFoldDB" id="A0A6G0YVC1"/>
<name>A0A6G0YVC1_APHCR</name>
<feature type="non-terminal residue" evidence="1">
    <location>
        <position position="1"/>
    </location>
</feature>
<organism evidence="1 2">
    <name type="scientific">Aphis craccivora</name>
    <name type="common">Cowpea aphid</name>
    <dbReference type="NCBI Taxonomy" id="307492"/>
    <lineage>
        <taxon>Eukaryota</taxon>
        <taxon>Metazoa</taxon>
        <taxon>Ecdysozoa</taxon>
        <taxon>Arthropoda</taxon>
        <taxon>Hexapoda</taxon>
        <taxon>Insecta</taxon>
        <taxon>Pterygota</taxon>
        <taxon>Neoptera</taxon>
        <taxon>Paraneoptera</taxon>
        <taxon>Hemiptera</taxon>
        <taxon>Sternorrhyncha</taxon>
        <taxon>Aphidomorpha</taxon>
        <taxon>Aphidoidea</taxon>
        <taxon>Aphididae</taxon>
        <taxon>Aphidini</taxon>
        <taxon>Aphis</taxon>
        <taxon>Aphis</taxon>
    </lineage>
</organism>
<dbReference type="EMBL" id="VUJU01002261">
    <property type="protein sequence ID" value="KAF0761936.1"/>
    <property type="molecule type" value="Genomic_DNA"/>
</dbReference>
<proteinExistence type="predicted"/>
<gene>
    <name evidence="1" type="ORF">FWK35_00008334</name>
</gene>
<reference evidence="1 2" key="1">
    <citation type="submission" date="2019-08" db="EMBL/GenBank/DDBJ databases">
        <title>Whole genome of Aphis craccivora.</title>
        <authorList>
            <person name="Voronova N.V."/>
            <person name="Shulinski R.S."/>
            <person name="Bandarenka Y.V."/>
            <person name="Zhorov D.G."/>
            <person name="Warner D."/>
        </authorList>
    </citation>
    <scope>NUCLEOTIDE SEQUENCE [LARGE SCALE GENOMIC DNA]</scope>
    <source>
        <strain evidence="1">180601</strain>
        <tissue evidence="1">Whole Body</tissue>
    </source>
</reference>
<evidence type="ECO:0000313" key="1">
    <source>
        <dbReference type="EMBL" id="KAF0761936.1"/>
    </source>
</evidence>
<dbReference type="Proteomes" id="UP000478052">
    <property type="component" value="Unassembled WGS sequence"/>
</dbReference>
<feature type="non-terminal residue" evidence="1">
    <location>
        <position position="59"/>
    </location>
</feature>
<comment type="caution">
    <text evidence="1">The sequence shown here is derived from an EMBL/GenBank/DDBJ whole genome shotgun (WGS) entry which is preliminary data.</text>
</comment>
<protein>
    <submittedName>
        <fullName evidence="1">Uncharacterized protein</fullName>
    </submittedName>
</protein>
<sequence>IKKNYNLLLLLQSENSRVWCLTATTADLLLALCTSQESWRFMVDFRRGYPAKRSVPCCG</sequence>